<dbReference type="AlphaFoldDB" id="A0A9D2TXX5"/>
<reference evidence="1" key="1">
    <citation type="journal article" date="2021" name="PeerJ">
        <title>Extensive microbial diversity within the chicken gut microbiome revealed by metagenomics and culture.</title>
        <authorList>
            <person name="Gilroy R."/>
            <person name="Ravi A."/>
            <person name="Getino M."/>
            <person name="Pursley I."/>
            <person name="Horton D.L."/>
            <person name="Alikhan N.F."/>
            <person name="Baker D."/>
            <person name="Gharbi K."/>
            <person name="Hall N."/>
            <person name="Watson M."/>
            <person name="Adriaenssens E.M."/>
            <person name="Foster-Nyarko E."/>
            <person name="Jarju S."/>
            <person name="Secka A."/>
            <person name="Antonio M."/>
            <person name="Oren A."/>
            <person name="Chaudhuri R.R."/>
            <person name="La Ragione R."/>
            <person name="Hildebrand F."/>
            <person name="Pallen M.J."/>
        </authorList>
    </citation>
    <scope>NUCLEOTIDE SEQUENCE</scope>
    <source>
        <strain evidence="1">ChiBcec6-4105</strain>
    </source>
</reference>
<organism evidence="1 2">
    <name type="scientific">Candidatus Blautia avicola</name>
    <dbReference type="NCBI Taxonomy" id="2838483"/>
    <lineage>
        <taxon>Bacteria</taxon>
        <taxon>Bacillati</taxon>
        <taxon>Bacillota</taxon>
        <taxon>Clostridia</taxon>
        <taxon>Lachnospirales</taxon>
        <taxon>Lachnospiraceae</taxon>
        <taxon>Blautia</taxon>
    </lineage>
</organism>
<evidence type="ECO:0000313" key="1">
    <source>
        <dbReference type="EMBL" id="HJD28498.1"/>
    </source>
</evidence>
<reference evidence="1" key="2">
    <citation type="submission" date="2021-04" db="EMBL/GenBank/DDBJ databases">
        <authorList>
            <person name="Gilroy R."/>
        </authorList>
    </citation>
    <scope>NUCLEOTIDE SEQUENCE</scope>
    <source>
        <strain evidence="1">ChiBcec6-4105</strain>
    </source>
</reference>
<name>A0A9D2TXX5_9FIRM</name>
<dbReference type="EMBL" id="DWUY01000128">
    <property type="protein sequence ID" value="HJD28498.1"/>
    <property type="molecule type" value="Genomic_DNA"/>
</dbReference>
<sequence>MKGLKDMLLCEQRRLENILEKTAKGMEKDVPPGSLRISVNKKWVQFYQGMPGDKTKGTYIPKENQKLICRLAQKSYDEKIIRLVSKRLDQIKKITRDYEDDEVEMVYWKEHIEKQKRIRPVETIWKRQIEEWEKQEYKGKEFREDTPLIRSERGERVRSKSEKILADFFYRNQIPYKYECPLHLKNFGTVYPDFTFLSAKTGQEIYWEHDGRMDDPVYAQNAIRKIYAYEENGIYPGERLILTYETEKTVLNMQIVERLVYKYLK</sequence>
<comment type="caution">
    <text evidence="1">The sequence shown here is derived from an EMBL/GenBank/DDBJ whole genome shotgun (WGS) entry which is preliminary data.</text>
</comment>
<protein>
    <submittedName>
        <fullName evidence="1">Uncharacterized protein</fullName>
    </submittedName>
</protein>
<accession>A0A9D2TXX5</accession>
<gene>
    <name evidence="1" type="ORF">H9914_05840</name>
</gene>
<dbReference type="Proteomes" id="UP000823892">
    <property type="component" value="Unassembled WGS sequence"/>
</dbReference>
<proteinExistence type="predicted"/>
<evidence type="ECO:0000313" key="2">
    <source>
        <dbReference type="Proteomes" id="UP000823892"/>
    </source>
</evidence>